<evidence type="ECO:0000313" key="1">
    <source>
        <dbReference type="EMBL" id="KAK9788585.1"/>
    </source>
</evidence>
<reference evidence="1 2" key="1">
    <citation type="journal article" date="2024" name="Nat. Commun.">
        <title>Phylogenomics reveals the evolutionary origins of lichenization in chlorophyte algae.</title>
        <authorList>
            <person name="Puginier C."/>
            <person name="Libourel C."/>
            <person name="Otte J."/>
            <person name="Skaloud P."/>
            <person name="Haon M."/>
            <person name="Grisel S."/>
            <person name="Petersen M."/>
            <person name="Berrin J.G."/>
            <person name="Delaux P.M."/>
            <person name="Dal Grande F."/>
            <person name="Keller J."/>
        </authorList>
    </citation>
    <scope>NUCLEOTIDE SEQUENCE [LARGE SCALE GENOMIC DNA]</scope>
    <source>
        <strain evidence="1 2">SAG 2036</strain>
    </source>
</reference>
<dbReference type="AlphaFoldDB" id="A0AAW1NP03"/>
<name>A0AAW1NP03_9CHLO</name>
<organism evidence="1 2">
    <name type="scientific">Symbiochloris irregularis</name>
    <dbReference type="NCBI Taxonomy" id="706552"/>
    <lineage>
        <taxon>Eukaryota</taxon>
        <taxon>Viridiplantae</taxon>
        <taxon>Chlorophyta</taxon>
        <taxon>core chlorophytes</taxon>
        <taxon>Trebouxiophyceae</taxon>
        <taxon>Trebouxiales</taxon>
        <taxon>Trebouxiaceae</taxon>
        <taxon>Symbiochloris</taxon>
    </lineage>
</organism>
<accession>A0AAW1NP03</accession>
<proteinExistence type="predicted"/>
<sequence length="127" mass="14459">MTPRVRVKRKPAQDWQIDQVAVLREEIFPAGALLASDLAELEARVIILQAFCKWRELRPKLIAHFLLTNMTGEHLDLKPILTDIREEISQHVGSHEVVATLLGIFLRDLRSGTMAAWRDEAQRLALA</sequence>
<keyword evidence="2" id="KW-1185">Reference proteome</keyword>
<evidence type="ECO:0000313" key="2">
    <source>
        <dbReference type="Proteomes" id="UP001465755"/>
    </source>
</evidence>
<gene>
    <name evidence="1" type="ORF">WJX73_001339</name>
</gene>
<protein>
    <submittedName>
        <fullName evidence="1">Uncharacterized protein</fullName>
    </submittedName>
</protein>
<comment type="caution">
    <text evidence="1">The sequence shown here is derived from an EMBL/GenBank/DDBJ whole genome shotgun (WGS) entry which is preliminary data.</text>
</comment>
<dbReference type="EMBL" id="JALJOQ010000223">
    <property type="protein sequence ID" value="KAK9788585.1"/>
    <property type="molecule type" value="Genomic_DNA"/>
</dbReference>
<dbReference type="Proteomes" id="UP001465755">
    <property type="component" value="Unassembled WGS sequence"/>
</dbReference>